<feature type="region of interest" description="Disordered" evidence="1">
    <location>
        <begin position="1"/>
        <end position="52"/>
    </location>
</feature>
<sequence length="151" mass="17646">MGFWTSSPAESRAQHQGSGEAARDVGRLVGSGQHPPESGQSQQDPKRKGLPLLRDCRTPELVEWLKVEGSNQEFVVKVQERQFDGETLWQYLKRMQQVPFWARLAISTQRWNDLQDAAIRDNAIHKQRQKEDMRYIKETLSFIRKMMDQYN</sequence>
<evidence type="ECO:0000256" key="1">
    <source>
        <dbReference type="SAM" id="MobiDB-lite"/>
    </source>
</evidence>
<evidence type="ECO:0000313" key="2">
    <source>
        <dbReference type="EMBL" id="GAQ79258.1"/>
    </source>
</evidence>
<dbReference type="AlphaFoldDB" id="A0A1Y1HTU4"/>
<gene>
    <name evidence="2" type="ORF">KFL_000270170</name>
</gene>
<dbReference type="EMBL" id="DF236976">
    <property type="protein sequence ID" value="GAQ79258.1"/>
    <property type="molecule type" value="Genomic_DNA"/>
</dbReference>
<keyword evidence="3" id="KW-1185">Reference proteome</keyword>
<evidence type="ECO:0000313" key="3">
    <source>
        <dbReference type="Proteomes" id="UP000054558"/>
    </source>
</evidence>
<proteinExistence type="predicted"/>
<dbReference type="Proteomes" id="UP000054558">
    <property type="component" value="Unassembled WGS sequence"/>
</dbReference>
<accession>A0A1Y1HTU4</accession>
<feature type="compositionally biased region" description="Polar residues" evidence="1">
    <location>
        <begin position="1"/>
        <end position="17"/>
    </location>
</feature>
<reference evidence="2 3" key="1">
    <citation type="journal article" date="2014" name="Nat. Commun.">
        <title>Klebsormidium flaccidum genome reveals primary factors for plant terrestrial adaptation.</title>
        <authorList>
            <person name="Hori K."/>
            <person name="Maruyama F."/>
            <person name="Fujisawa T."/>
            <person name="Togashi T."/>
            <person name="Yamamoto N."/>
            <person name="Seo M."/>
            <person name="Sato S."/>
            <person name="Yamada T."/>
            <person name="Mori H."/>
            <person name="Tajima N."/>
            <person name="Moriyama T."/>
            <person name="Ikeuchi M."/>
            <person name="Watanabe M."/>
            <person name="Wada H."/>
            <person name="Kobayashi K."/>
            <person name="Saito M."/>
            <person name="Masuda T."/>
            <person name="Sasaki-Sekimoto Y."/>
            <person name="Mashiguchi K."/>
            <person name="Awai K."/>
            <person name="Shimojima M."/>
            <person name="Masuda S."/>
            <person name="Iwai M."/>
            <person name="Nobusawa T."/>
            <person name="Narise T."/>
            <person name="Kondo S."/>
            <person name="Saito H."/>
            <person name="Sato R."/>
            <person name="Murakawa M."/>
            <person name="Ihara Y."/>
            <person name="Oshima-Yamada Y."/>
            <person name="Ohtaka K."/>
            <person name="Satoh M."/>
            <person name="Sonobe K."/>
            <person name="Ishii M."/>
            <person name="Ohtani R."/>
            <person name="Kanamori-Sato M."/>
            <person name="Honoki R."/>
            <person name="Miyazaki D."/>
            <person name="Mochizuki H."/>
            <person name="Umetsu J."/>
            <person name="Higashi K."/>
            <person name="Shibata D."/>
            <person name="Kamiya Y."/>
            <person name="Sato N."/>
            <person name="Nakamura Y."/>
            <person name="Tabata S."/>
            <person name="Ida S."/>
            <person name="Kurokawa K."/>
            <person name="Ohta H."/>
        </authorList>
    </citation>
    <scope>NUCLEOTIDE SEQUENCE [LARGE SCALE GENOMIC DNA]</scope>
    <source>
        <strain evidence="2 3">NIES-2285</strain>
    </source>
</reference>
<protein>
    <submittedName>
        <fullName evidence="2">Uncharacterized protein</fullName>
    </submittedName>
</protein>
<name>A0A1Y1HTU4_KLENI</name>
<organism evidence="2 3">
    <name type="scientific">Klebsormidium nitens</name>
    <name type="common">Green alga</name>
    <name type="synonym">Ulothrix nitens</name>
    <dbReference type="NCBI Taxonomy" id="105231"/>
    <lineage>
        <taxon>Eukaryota</taxon>
        <taxon>Viridiplantae</taxon>
        <taxon>Streptophyta</taxon>
        <taxon>Klebsormidiophyceae</taxon>
        <taxon>Klebsormidiales</taxon>
        <taxon>Klebsormidiaceae</taxon>
        <taxon>Klebsormidium</taxon>
    </lineage>
</organism>